<dbReference type="EMBL" id="QFNN01000133">
    <property type="protein sequence ID" value="PZO87411.1"/>
    <property type="molecule type" value="Genomic_DNA"/>
</dbReference>
<reference evidence="1 2" key="1">
    <citation type="submission" date="2017-08" db="EMBL/GenBank/DDBJ databases">
        <title>Infants hospitalized years apart are colonized by the same room-sourced microbial strains.</title>
        <authorList>
            <person name="Brooks B."/>
            <person name="Olm M.R."/>
            <person name="Firek B.A."/>
            <person name="Baker R."/>
            <person name="Thomas B.C."/>
            <person name="Morowitz M.J."/>
            <person name="Banfield J.F."/>
        </authorList>
    </citation>
    <scope>NUCLEOTIDE SEQUENCE [LARGE SCALE GENOMIC DNA]</scope>
    <source>
        <strain evidence="1">S2_018_000_R2_101</strain>
    </source>
</reference>
<evidence type="ECO:0000313" key="2">
    <source>
        <dbReference type="Proteomes" id="UP000249066"/>
    </source>
</evidence>
<proteinExistence type="predicted"/>
<accession>A0A2W5BWC1</accession>
<dbReference type="PANTHER" id="PTHR36154:SF1">
    <property type="entry name" value="DNA-BINDING TRANSCRIPTIONAL ACTIVATOR ALPA"/>
    <property type="match status" value="1"/>
</dbReference>
<dbReference type="InterPro" id="IPR010260">
    <property type="entry name" value="AlpA"/>
</dbReference>
<dbReference type="InterPro" id="IPR052931">
    <property type="entry name" value="Prophage_regulatory_activator"/>
</dbReference>
<comment type="caution">
    <text evidence="1">The sequence shown here is derived from an EMBL/GenBank/DDBJ whole genome shotgun (WGS) entry which is preliminary data.</text>
</comment>
<protein>
    <submittedName>
        <fullName evidence="1">AlpA family transcriptional regulator</fullName>
    </submittedName>
</protein>
<dbReference type="Proteomes" id="UP000249066">
    <property type="component" value="Unassembled WGS sequence"/>
</dbReference>
<organism evidence="1 2">
    <name type="scientific">Sphingomonas sanxanigenens</name>
    <dbReference type="NCBI Taxonomy" id="397260"/>
    <lineage>
        <taxon>Bacteria</taxon>
        <taxon>Pseudomonadati</taxon>
        <taxon>Pseudomonadota</taxon>
        <taxon>Alphaproteobacteria</taxon>
        <taxon>Sphingomonadales</taxon>
        <taxon>Sphingomonadaceae</taxon>
        <taxon>Sphingomonas</taxon>
    </lineage>
</organism>
<name>A0A2W5BWC1_9SPHN</name>
<gene>
    <name evidence="1" type="ORF">DI623_14760</name>
</gene>
<dbReference type="PANTHER" id="PTHR36154">
    <property type="entry name" value="DNA-BINDING TRANSCRIPTIONAL ACTIVATOR ALPA"/>
    <property type="match status" value="1"/>
</dbReference>
<dbReference type="Gene3D" id="1.10.238.160">
    <property type="match status" value="1"/>
</dbReference>
<dbReference type="AlphaFoldDB" id="A0A2W5BWC1"/>
<sequence>MSAMAKSNRFLRLPDVKAETGLSRTSIYREIAADRFPRQVRLTARAVGWWSDDIEAWKRSREPAAQGNWGY</sequence>
<dbReference type="Pfam" id="PF05930">
    <property type="entry name" value="Phage_AlpA"/>
    <property type="match status" value="1"/>
</dbReference>
<evidence type="ECO:0000313" key="1">
    <source>
        <dbReference type="EMBL" id="PZO87411.1"/>
    </source>
</evidence>